<dbReference type="GeneID" id="28899629"/>
<dbReference type="Proteomes" id="UP000076632">
    <property type="component" value="Unassembled WGS sequence"/>
</dbReference>
<sequence>MPFRLGHIPRNVHFLDGNDDEVFGFFQNGSVTWDEIREWLDDLLLLLPQMPSDSYCIWTCPDDHVLAQHALHATRVDMLSSHMNEIVRAGFYAILSPEGSKVELQVTADQAMPRVVSLANSSGDRNEMAFRERVRHRDLRCVVSGRPVRAGLFDRFHAAHIFPVPQLDVWRSGGWSALLEDDDFPGKTGIHSIQNGILLDASVYIEFEKYHVAVDPDSITISLTT</sequence>
<evidence type="ECO:0000313" key="3">
    <source>
        <dbReference type="Proteomes" id="UP000076632"/>
    </source>
</evidence>
<dbReference type="InParanoid" id="A0A164ZVE3"/>
<organism evidence="2 3">
    <name type="scientific">Xylona heveae (strain CBS 132557 / TC161)</name>
    <dbReference type="NCBI Taxonomy" id="1328760"/>
    <lineage>
        <taxon>Eukaryota</taxon>
        <taxon>Fungi</taxon>
        <taxon>Dikarya</taxon>
        <taxon>Ascomycota</taxon>
        <taxon>Pezizomycotina</taxon>
        <taxon>Xylonomycetes</taxon>
        <taxon>Xylonales</taxon>
        <taxon>Xylonaceae</taxon>
        <taxon>Xylona</taxon>
    </lineage>
</organism>
<dbReference type="InterPro" id="IPR003615">
    <property type="entry name" value="HNH_nuc"/>
</dbReference>
<proteinExistence type="predicted"/>
<dbReference type="AlphaFoldDB" id="A0A164ZVE3"/>
<reference evidence="2 3" key="1">
    <citation type="journal article" date="2016" name="Fungal Biol.">
        <title>The genome of Xylona heveae provides a window into fungal endophytism.</title>
        <authorList>
            <person name="Gazis R."/>
            <person name="Kuo A."/>
            <person name="Riley R."/>
            <person name="LaButti K."/>
            <person name="Lipzen A."/>
            <person name="Lin J."/>
            <person name="Amirebrahimi M."/>
            <person name="Hesse C.N."/>
            <person name="Spatafora J.W."/>
            <person name="Henrissat B."/>
            <person name="Hainaut M."/>
            <person name="Grigoriev I.V."/>
            <person name="Hibbett D.S."/>
        </authorList>
    </citation>
    <scope>NUCLEOTIDE SEQUENCE [LARGE SCALE GENOMIC DNA]</scope>
    <source>
        <strain evidence="2 3">TC161</strain>
    </source>
</reference>
<dbReference type="Pfam" id="PF13391">
    <property type="entry name" value="HNH_2"/>
    <property type="match status" value="1"/>
</dbReference>
<accession>A0A164ZVE3</accession>
<dbReference type="OrthoDB" id="2142759at2759"/>
<feature type="domain" description="HNH nuclease" evidence="1">
    <location>
        <begin position="141"/>
        <end position="215"/>
    </location>
</feature>
<dbReference type="STRING" id="1328760.A0A164ZVE3"/>
<protein>
    <recommendedName>
        <fullName evidence="1">HNH nuclease domain-containing protein</fullName>
    </recommendedName>
</protein>
<keyword evidence="3" id="KW-1185">Reference proteome</keyword>
<gene>
    <name evidence="2" type="ORF">L228DRAFT_263455</name>
</gene>
<name>A0A164ZVE3_XYLHT</name>
<evidence type="ECO:0000313" key="2">
    <source>
        <dbReference type="EMBL" id="KZF19582.1"/>
    </source>
</evidence>
<dbReference type="OMA" id="WELRTEK"/>
<evidence type="ECO:0000259" key="1">
    <source>
        <dbReference type="Pfam" id="PF13391"/>
    </source>
</evidence>
<dbReference type="EMBL" id="KV407465">
    <property type="protein sequence ID" value="KZF19582.1"/>
    <property type="molecule type" value="Genomic_DNA"/>
</dbReference>
<dbReference type="RefSeq" id="XP_018185137.1">
    <property type="nucleotide sequence ID" value="XM_018334492.1"/>
</dbReference>